<protein>
    <recommendedName>
        <fullName evidence="3">histidine kinase</fullName>
        <ecNumber evidence="3">2.7.13.3</ecNumber>
    </recommendedName>
</protein>
<dbReference type="GO" id="GO:0005524">
    <property type="term" value="F:ATP binding"/>
    <property type="evidence" value="ECO:0007669"/>
    <property type="project" value="UniProtKB-KW"/>
</dbReference>
<dbReference type="InterPro" id="IPR005467">
    <property type="entry name" value="His_kinase_dom"/>
</dbReference>
<dbReference type="InterPro" id="IPR010559">
    <property type="entry name" value="Sig_transdc_His_kin_internal"/>
</dbReference>
<evidence type="ECO:0000259" key="13">
    <source>
        <dbReference type="PROSITE" id="PS50109"/>
    </source>
</evidence>
<sequence>MNSIQKKILVLVIAVLFIMAAIWISLTYYNQKMQNQYNDILERYLIMNEVTSESQQIVAALNNYLIDPTESNLKELKLNMAQIQRTKDEVSKFRNIDNDSALTNYENLIDSLVETTNQSVLARTGQQTEDYLSAFSEVSRISKYISEMTLTLIDTELKTYDRFYRSIIDSSGELRMLGIWLLLLITLLVLLLAHWFSKRITRPVNQLTEAAHELSLGRFDLKIEVDSNDDEISFLAKMFDKMRININNYLSEIKQKAQLEHELQESKLLLQESQLRSLQSQINPHFLYNTLDILSKKAYLEGSEETSDLLVSVAGLLRYNLQRLENSAALFEEVQVLKQYIDIQHARFTDRLHFHMEVDDSCLAMKIPRLTLQPIVENAVIYAIEPKENGGSIYFRVKDDADYVRIEIEDDGPGMTEEKVKEILQVNTKEARGHFTGIGINNVVKRLSLFYSCNDVFDIESKLGIGTKVILKIPKTRRMEGNEATPNRR</sequence>
<evidence type="ECO:0000256" key="2">
    <source>
        <dbReference type="ARBA" id="ARBA00004651"/>
    </source>
</evidence>
<dbReference type="RefSeq" id="WP_213098753.1">
    <property type="nucleotide sequence ID" value="NZ_JAGYPH010000002.1"/>
</dbReference>
<dbReference type="Proteomes" id="UP000676456">
    <property type="component" value="Unassembled WGS sequence"/>
</dbReference>
<dbReference type="PROSITE" id="PS50885">
    <property type="entry name" value="HAMP"/>
    <property type="match status" value="1"/>
</dbReference>
<organism evidence="15 16">
    <name type="scientific">Lederbergia citrea</name>
    <dbReference type="NCBI Taxonomy" id="2833581"/>
    <lineage>
        <taxon>Bacteria</taxon>
        <taxon>Bacillati</taxon>
        <taxon>Bacillota</taxon>
        <taxon>Bacilli</taxon>
        <taxon>Bacillales</taxon>
        <taxon>Bacillaceae</taxon>
        <taxon>Lederbergia</taxon>
    </lineage>
</organism>
<dbReference type="SUPFAM" id="SSF158472">
    <property type="entry name" value="HAMP domain-like"/>
    <property type="match status" value="1"/>
</dbReference>
<dbReference type="GO" id="GO:0000155">
    <property type="term" value="F:phosphorelay sensor kinase activity"/>
    <property type="evidence" value="ECO:0007669"/>
    <property type="project" value="InterPro"/>
</dbReference>
<evidence type="ECO:0000256" key="8">
    <source>
        <dbReference type="ARBA" id="ARBA00022777"/>
    </source>
</evidence>
<reference evidence="15 16" key="1">
    <citation type="submission" date="2021-05" db="EMBL/GenBank/DDBJ databases">
        <title>Novel Bacillus species.</title>
        <authorList>
            <person name="Liu G."/>
        </authorList>
    </citation>
    <scope>NUCLEOTIDE SEQUENCE [LARGE SCALE GENOMIC DNA]</scope>
    <source>
        <strain evidence="15 16">FJAT-49682</strain>
    </source>
</reference>
<feature type="domain" description="Histidine kinase" evidence="13">
    <location>
        <begin position="372"/>
        <end position="477"/>
    </location>
</feature>
<dbReference type="AlphaFoldDB" id="A0A942UTR3"/>
<feature type="domain" description="HAMP" evidence="14">
    <location>
        <begin position="198"/>
        <end position="251"/>
    </location>
</feature>
<dbReference type="Pfam" id="PF06580">
    <property type="entry name" value="His_kinase"/>
    <property type="match status" value="1"/>
</dbReference>
<evidence type="ECO:0000256" key="4">
    <source>
        <dbReference type="ARBA" id="ARBA00022475"/>
    </source>
</evidence>
<keyword evidence="12" id="KW-1133">Transmembrane helix</keyword>
<dbReference type="PROSITE" id="PS50109">
    <property type="entry name" value="HIS_KIN"/>
    <property type="match status" value="1"/>
</dbReference>
<dbReference type="GO" id="GO:0005886">
    <property type="term" value="C:plasma membrane"/>
    <property type="evidence" value="ECO:0007669"/>
    <property type="project" value="UniProtKB-SubCell"/>
</dbReference>
<evidence type="ECO:0000256" key="12">
    <source>
        <dbReference type="SAM" id="Phobius"/>
    </source>
</evidence>
<dbReference type="InterPro" id="IPR050640">
    <property type="entry name" value="Bact_2-comp_sensor_kinase"/>
</dbReference>
<evidence type="ECO:0000256" key="1">
    <source>
        <dbReference type="ARBA" id="ARBA00000085"/>
    </source>
</evidence>
<keyword evidence="9" id="KW-0067">ATP-binding</keyword>
<evidence type="ECO:0000256" key="10">
    <source>
        <dbReference type="ARBA" id="ARBA00023012"/>
    </source>
</evidence>
<dbReference type="CDD" id="cd06225">
    <property type="entry name" value="HAMP"/>
    <property type="match status" value="1"/>
</dbReference>
<comment type="subcellular location">
    <subcellularLocation>
        <location evidence="2">Cell membrane</location>
        <topology evidence="2">Multi-pass membrane protein</topology>
    </subcellularLocation>
</comment>
<keyword evidence="12" id="KW-0812">Transmembrane</keyword>
<accession>A0A942UTR3</accession>
<keyword evidence="10" id="KW-0902">Two-component regulatory system</keyword>
<evidence type="ECO:0000259" key="14">
    <source>
        <dbReference type="PROSITE" id="PS50885"/>
    </source>
</evidence>
<evidence type="ECO:0000313" key="16">
    <source>
        <dbReference type="Proteomes" id="UP000676456"/>
    </source>
</evidence>
<evidence type="ECO:0000256" key="7">
    <source>
        <dbReference type="ARBA" id="ARBA00022741"/>
    </source>
</evidence>
<dbReference type="Gene3D" id="3.30.565.10">
    <property type="entry name" value="Histidine kinase-like ATPase, C-terminal domain"/>
    <property type="match status" value="1"/>
</dbReference>
<dbReference type="Pfam" id="PF00672">
    <property type="entry name" value="HAMP"/>
    <property type="match status" value="1"/>
</dbReference>
<feature type="transmembrane region" description="Helical" evidence="12">
    <location>
        <begin position="177"/>
        <end position="196"/>
    </location>
</feature>
<keyword evidence="5" id="KW-0597">Phosphoprotein</keyword>
<dbReference type="Gene3D" id="6.10.340.10">
    <property type="match status" value="1"/>
</dbReference>
<proteinExistence type="predicted"/>
<gene>
    <name evidence="15" type="ORF">KHA91_13540</name>
</gene>
<dbReference type="PANTHER" id="PTHR34220">
    <property type="entry name" value="SENSOR HISTIDINE KINASE YPDA"/>
    <property type="match status" value="1"/>
</dbReference>
<evidence type="ECO:0000313" key="15">
    <source>
        <dbReference type="EMBL" id="MBS4223774.1"/>
    </source>
</evidence>
<evidence type="ECO:0000256" key="11">
    <source>
        <dbReference type="ARBA" id="ARBA00023136"/>
    </source>
</evidence>
<keyword evidence="8 15" id="KW-0418">Kinase</keyword>
<name>A0A942UTR3_9BACI</name>
<dbReference type="SUPFAM" id="SSF55874">
    <property type="entry name" value="ATPase domain of HSP90 chaperone/DNA topoisomerase II/histidine kinase"/>
    <property type="match status" value="1"/>
</dbReference>
<dbReference type="SMART" id="SM00387">
    <property type="entry name" value="HATPase_c"/>
    <property type="match status" value="1"/>
</dbReference>
<evidence type="ECO:0000256" key="5">
    <source>
        <dbReference type="ARBA" id="ARBA00022553"/>
    </source>
</evidence>
<dbReference type="EMBL" id="JAGYPN010000002">
    <property type="protein sequence ID" value="MBS4223774.1"/>
    <property type="molecule type" value="Genomic_DNA"/>
</dbReference>
<evidence type="ECO:0000256" key="6">
    <source>
        <dbReference type="ARBA" id="ARBA00022679"/>
    </source>
</evidence>
<evidence type="ECO:0000256" key="9">
    <source>
        <dbReference type="ARBA" id="ARBA00022840"/>
    </source>
</evidence>
<dbReference type="InterPro" id="IPR003660">
    <property type="entry name" value="HAMP_dom"/>
</dbReference>
<comment type="catalytic activity">
    <reaction evidence="1">
        <text>ATP + protein L-histidine = ADP + protein N-phospho-L-histidine.</text>
        <dbReference type="EC" id="2.7.13.3"/>
    </reaction>
</comment>
<keyword evidence="11 12" id="KW-0472">Membrane</keyword>
<keyword evidence="6" id="KW-0808">Transferase</keyword>
<evidence type="ECO:0000256" key="3">
    <source>
        <dbReference type="ARBA" id="ARBA00012438"/>
    </source>
</evidence>
<dbReference type="PANTHER" id="PTHR34220:SF7">
    <property type="entry name" value="SENSOR HISTIDINE KINASE YPDA"/>
    <property type="match status" value="1"/>
</dbReference>
<keyword evidence="7" id="KW-0547">Nucleotide-binding</keyword>
<dbReference type="EC" id="2.7.13.3" evidence="3"/>
<keyword evidence="16" id="KW-1185">Reference proteome</keyword>
<dbReference type="InterPro" id="IPR036890">
    <property type="entry name" value="HATPase_C_sf"/>
</dbReference>
<comment type="caution">
    <text evidence="15">The sequence shown here is derived from an EMBL/GenBank/DDBJ whole genome shotgun (WGS) entry which is preliminary data.</text>
</comment>
<dbReference type="Pfam" id="PF02518">
    <property type="entry name" value="HATPase_c"/>
    <property type="match status" value="1"/>
</dbReference>
<dbReference type="InterPro" id="IPR003594">
    <property type="entry name" value="HATPase_dom"/>
</dbReference>
<feature type="transmembrane region" description="Helical" evidence="12">
    <location>
        <begin position="9"/>
        <end position="29"/>
    </location>
</feature>
<keyword evidence="4" id="KW-1003">Cell membrane</keyword>
<dbReference type="SMART" id="SM00304">
    <property type="entry name" value="HAMP"/>
    <property type="match status" value="1"/>
</dbReference>